<dbReference type="SMART" id="SM00710">
    <property type="entry name" value="PbH1"/>
    <property type="match status" value="6"/>
</dbReference>
<evidence type="ECO:0000256" key="12">
    <source>
        <dbReference type="ARBA" id="ARBA00068298"/>
    </source>
</evidence>
<dbReference type="GO" id="GO:0004650">
    <property type="term" value="F:polygalacturonase activity"/>
    <property type="evidence" value="ECO:0007669"/>
    <property type="project" value="InterPro"/>
</dbReference>
<dbReference type="OrthoDB" id="640420at2759"/>
<dbReference type="Gene3D" id="2.160.20.10">
    <property type="entry name" value="Single-stranded right-handed beta-helix, Pectin lyase-like"/>
    <property type="match status" value="1"/>
</dbReference>
<evidence type="ECO:0000313" key="18">
    <source>
        <dbReference type="Proteomes" id="UP000623129"/>
    </source>
</evidence>
<comment type="subcellular location">
    <subcellularLocation>
        <location evidence="1">Secreted</location>
        <location evidence="1">Cell wall</location>
    </subcellularLocation>
</comment>
<accession>A0A833V946</accession>
<proteinExistence type="inferred from homology"/>
<comment type="function">
    <text evidence="11">May function in depolymerizing pectin during pollen development, germination, and tube growth. Acts as an exo-polygalacturonase.</text>
</comment>
<evidence type="ECO:0000256" key="15">
    <source>
        <dbReference type="RuleBase" id="RU361169"/>
    </source>
</evidence>
<comment type="caution">
    <text evidence="17">The sequence shown here is derived from an EMBL/GenBank/DDBJ whole genome shotgun (WGS) entry which is preliminary data.</text>
</comment>
<dbReference type="PANTHER" id="PTHR31375">
    <property type="match status" value="1"/>
</dbReference>
<reference evidence="17" key="1">
    <citation type="submission" date="2020-01" db="EMBL/GenBank/DDBJ databases">
        <title>Genome sequence of Kobresia littledalei, the first chromosome-level genome in the family Cyperaceae.</title>
        <authorList>
            <person name="Qu G."/>
        </authorList>
    </citation>
    <scope>NUCLEOTIDE SEQUENCE</scope>
    <source>
        <strain evidence="17">C.B.Clarke</strain>
        <tissue evidence="17">Leaf</tissue>
    </source>
</reference>
<evidence type="ECO:0000256" key="10">
    <source>
        <dbReference type="ARBA" id="ARBA00048766"/>
    </source>
</evidence>
<dbReference type="InterPro" id="IPR006626">
    <property type="entry name" value="PbH1"/>
</dbReference>
<dbReference type="FunFam" id="2.160.20.10:FF:000004">
    <property type="entry name" value="Pectin lyase-like superfamily protein"/>
    <property type="match status" value="1"/>
</dbReference>
<evidence type="ECO:0000313" key="17">
    <source>
        <dbReference type="EMBL" id="KAF3329321.1"/>
    </source>
</evidence>
<keyword evidence="3" id="KW-0134">Cell wall</keyword>
<dbReference type="InterPro" id="IPR000743">
    <property type="entry name" value="Glyco_hydro_28"/>
</dbReference>
<evidence type="ECO:0000256" key="3">
    <source>
        <dbReference type="ARBA" id="ARBA00022512"/>
    </source>
</evidence>
<organism evidence="17 18">
    <name type="scientific">Carex littledalei</name>
    <dbReference type="NCBI Taxonomy" id="544730"/>
    <lineage>
        <taxon>Eukaryota</taxon>
        <taxon>Viridiplantae</taxon>
        <taxon>Streptophyta</taxon>
        <taxon>Embryophyta</taxon>
        <taxon>Tracheophyta</taxon>
        <taxon>Spermatophyta</taxon>
        <taxon>Magnoliopsida</taxon>
        <taxon>Liliopsida</taxon>
        <taxon>Poales</taxon>
        <taxon>Cyperaceae</taxon>
        <taxon>Cyperoideae</taxon>
        <taxon>Cariceae</taxon>
        <taxon>Carex</taxon>
        <taxon>Carex subgen. Euthyceras</taxon>
    </lineage>
</organism>
<dbReference type="Pfam" id="PF00295">
    <property type="entry name" value="Glyco_hydro_28"/>
    <property type="match status" value="1"/>
</dbReference>
<comment type="catalytic activity">
    <reaction evidence="10">
        <text>[(1-&gt;4)-alpha-D-galacturonosyl](n) + H2O = alpha-D-galacturonate + [(1-&gt;4)-alpha-D-galacturonosyl](n-1)</text>
        <dbReference type="Rhea" id="RHEA:14117"/>
        <dbReference type="Rhea" id="RHEA-COMP:14570"/>
        <dbReference type="Rhea" id="RHEA-COMP:14572"/>
        <dbReference type="ChEBI" id="CHEBI:15377"/>
        <dbReference type="ChEBI" id="CHEBI:58658"/>
        <dbReference type="ChEBI" id="CHEBI:140523"/>
        <dbReference type="EC" id="3.2.1.67"/>
    </reaction>
</comment>
<dbReference type="GO" id="GO:0071555">
    <property type="term" value="P:cell wall organization"/>
    <property type="evidence" value="ECO:0007669"/>
    <property type="project" value="UniProtKB-KW"/>
</dbReference>
<evidence type="ECO:0000256" key="2">
    <source>
        <dbReference type="ARBA" id="ARBA00008834"/>
    </source>
</evidence>
<evidence type="ECO:0000256" key="16">
    <source>
        <dbReference type="SAM" id="SignalP"/>
    </source>
</evidence>
<keyword evidence="5 15" id="KW-0378">Hydrolase</keyword>
<evidence type="ECO:0000256" key="5">
    <source>
        <dbReference type="ARBA" id="ARBA00022801"/>
    </source>
</evidence>
<dbReference type="AlphaFoldDB" id="A0A833V946"/>
<evidence type="ECO:0000256" key="7">
    <source>
        <dbReference type="ARBA" id="ARBA00023316"/>
    </source>
</evidence>
<gene>
    <name evidence="17" type="ORF">FCM35_KLT04652</name>
</gene>
<evidence type="ECO:0000256" key="11">
    <source>
        <dbReference type="ARBA" id="ARBA00057651"/>
    </source>
</evidence>
<evidence type="ECO:0000256" key="14">
    <source>
        <dbReference type="PROSITE-ProRule" id="PRU10052"/>
    </source>
</evidence>
<dbReference type="GO" id="GO:0047911">
    <property type="term" value="F:galacturan 1,4-alpha-galacturonidase activity"/>
    <property type="evidence" value="ECO:0007669"/>
    <property type="project" value="UniProtKB-EC"/>
</dbReference>
<evidence type="ECO:0000256" key="1">
    <source>
        <dbReference type="ARBA" id="ARBA00004191"/>
    </source>
</evidence>
<keyword evidence="6 15" id="KW-0326">Glycosidase</keyword>
<dbReference type="GO" id="GO:0005975">
    <property type="term" value="P:carbohydrate metabolic process"/>
    <property type="evidence" value="ECO:0007669"/>
    <property type="project" value="InterPro"/>
</dbReference>
<evidence type="ECO:0000256" key="6">
    <source>
        <dbReference type="ARBA" id="ARBA00023295"/>
    </source>
</evidence>
<dbReference type="InterPro" id="IPR011050">
    <property type="entry name" value="Pectin_lyase_fold/virulence"/>
</dbReference>
<keyword evidence="18" id="KW-1185">Reference proteome</keyword>
<keyword evidence="16" id="KW-0732">Signal</keyword>
<dbReference type="Proteomes" id="UP000623129">
    <property type="component" value="Unassembled WGS sequence"/>
</dbReference>
<evidence type="ECO:0000256" key="13">
    <source>
        <dbReference type="ARBA" id="ARBA00083621"/>
    </source>
</evidence>
<dbReference type="EMBL" id="SWLB01000014">
    <property type="protein sequence ID" value="KAF3329321.1"/>
    <property type="molecule type" value="Genomic_DNA"/>
</dbReference>
<sequence length="402" mass="41486">MNSIENIKCIVLLFLLACTISAQGSAPKDKGSSAAPAATGATAGAKGSGSGTFDVKDYGAAWTEACAATGNPTIVVSDGSYLLGPVNFEGPCKAPITIQLNGKLLGSTNLGAYKENWVVFYKVTGLTITGTGTFDGQGASAWPSNKCRSGGACKTFPMSVVFAFVENGAIRGIKSLNSKYFHFNIFSSKNIEISNVGITAPEDSPNTDGIHLGDVSNITIADTTIGTGDDCISIGPGSTDVTITGVNCGPGHGISIGSLGKYANEKDVSGITVKGCTLTKTTNGLRIKTFQNNPSPVKADNIHFEDITMDHVTNPILIDQQYCPNGACTAGVSTVAIRDVTFKNIKGIASNSQTITINCSEKVPCTQISLSNIQVTCPAGSTNVTCANAKGQADGTLKHPCF</sequence>
<evidence type="ECO:0000256" key="8">
    <source>
        <dbReference type="ARBA" id="ARBA00038933"/>
    </source>
</evidence>
<dbReference type="InterPro" id="IPR012334">
    <property type="entry name" value="Pectin_lyas_fold"/>
</dbReference>
<feature type="signal peptide" evidence="16">
    <location>
        <begin position="1"/>
        <end position="24"/>
    </location>
</feature>
<name>A0A833V946_9POAL</name>
<comment type="similarity">
    <text evidence="2 15">Belongs to the glycosyl hydrolase 28 family.</text>
</comment>
<feature type="chain" id="PRO_5032368474" description="Exopolygalacturonase" evidence="16">
    <location>
        <begin position="25"/>
        <end position="402"/>
    </location>
</feature>
<protein>
    <recommendedName>
        <fullName evidence="12">Exopolygalacturonase</fullName>
        <ecNumber evidence="8">3.2.1.67</ecNumber>
    </recommendedName>
    <alternativeName>
        <fullName evidence="9">Galacturan 1,4-alpha-galacturonidase</fullName>
    </alternativeName>
    <alternativeName>
        <fullName evidence="13">Pectinase</fullName>
    </alternativeName>
</protein>
<feature type="active site" evidence="14">
    <location>
        <position position="252"/>
    </location>
</feature>
<dbReference type="EC" id="3.2.1.67" evidence="8"/>
<evidence type="ECO:0000256" key="9">
    <source>
        <dbReference type="ARBA" id="ARBA00043142"/>
    </source>
</evidence>
<keyword evidence="4" id="KW-0964">Secreted</keyword>
<keyword evidence="7" id="KW-0961">Cell wall biogenesis/degradation</keyword>
<dbReference type="PROSITE" id="PS00502">
    <property type="entry name" value="POLYGALACTURONASE"/>
    <property type="match status" value="1"/>
</dbReference>
<evidence type="ECO:0000256" key="4">
    <source>
        <dbReference type="ARBA" id="ARBA00022525"/>
    </source>
</evidence>
<dbReference type="SUPFAM" id="SSF51126">
    <property type="entry name" value="Pectin lyase-like"/>
    <property type="match status" value="1"/>
</dbReference>